<dbReference type="InterPro" id="IPR006140">
    <property type="entry name" value="D-isomer_DH_NAD-bd"/>
</dbReference>
<gene>
    <name evidence="4" type="ORF">PT974_09327</name>
</gene>
<dbReference type="Proteomes" id="UP001338125">
    <property type="component" value="Unassembled WGS sequence"/>
</dbReference>
<evidence type="ECO:0000259" key="3">
    <source>
        <dbReference type="Pfam" id="PF02826"/>
    </source>
</evidence>
<dbReference type="PANTHER" id="PTHR43333:SF1">
    <property type="entry name" value="D-ISOMER SPECIFIC 2-HYDROXYACID DEHYDROGENASE NAD-BINDING DOMAIN-CONTAINING PROTEIN"/>
    <property type="match status" value="1"/>
</dbReference>
<protein>
    <submittedName>
        <fullName evidence="4">D-3-phosphoglycerate dehydrogenase</fullName>
    </submittedName>
</protein>
<keyword evidence="5" id="KW-1185">Reference proteome</keyword>
<evidence type="ECO:0000256" key="2">
    <source>
        <dbReference type="ARBA" id="ARBA00023027"/>
    </source>
</evidence>
<feature type="domain" description="D-isomer specific 2-hydroxyacid dehydrogenase NAD-binding" evidence="3">
    <location>
        <begin position="121"/>
        <end position="193"/>
    </location>
</feature>
<name>A0ABR0SGV3_9HYPO</name>
<keyword evidence="1" id="KW-0560">Oxidoreductase</keyword>
<dbReference type="PROSITE" id="PS00065">
    <property type="entry name" value="D_2_HYDROXYACID_DH_1"/>
    <property type="match status" value="1"/>
</dbReference>
<dbReference type="Gene3D" id="3.40.50.720">
    <property type="entry name" value="NAD(P)-binding Rossmann-like Domain"/>
    <property type="match status" value="2"/>
</dbReference>
<reference evidence="4 5" key="1">
    <citation type="submission" date="2024-01" db="EMBL/GenBank/DDBJ databases">
        <title>Complete genome of Cladobotryum mycophilum ATHUM6906.</title>
        <authorList>
            <person name="Christinaki A.C."/>
            <person name="Myridakis A.I."/>
            <person name="Kouvelis V.N."/>
        </authorList>
    </citation>
    <scope>NUCLEOTIDE SEQUENCE [LARGE SCALE GENOMIC DNA]</scope>
    <source>
        <strain evidence="4 5">ATHUM6906</strain>
    </source>
</reference>
<dbReference type="Pfam" id="PF02826">
    <property type="entry name" value="2-Hacid_dh_C"/>
    <property type="match status" value="2"/>
</dbReference>
<dbReference type="InterPro" id="IPR029752">
    <property type="entry name" value="D-isomer_DH_CS1"/>
</dbReference>
<sequence length="357" mass="39069">MPITSSDKLLVHAPLPAPPGWLDAVAKRFPQLTVRWEIAGATNWGPVSADTLPDEVLQGVTLLAVYPPVKPDKIPDVRFVQLISAGHDLWRGNAKYLDEGVVFCNAGGAHPPQIAEWVIGSWLSFSHRLDYFREQQIAQEWNFRTIGTHPTTDSAGLRMGILGYGAIGRQVARLAQALGMEIYAYTQSPRLTAESRRVPDNTYIVPNLGDSEGVIPTKWFHGAGVSAINEFLGQDLDILVLSLPSSPATDGIIGKEQFQIMSKTKTFVSNVARGTIVNTDALVEALNEGLIRGAALDVTDPEPLPKGHPLWTCPNVYISPHRSFNSSKLVSRLADIVFQNLDRLDKGEPLLNVIKRS</sequence>
<proteinExistence type="predicted"/>
<organism evidence="4 5">
    <name type="scientific">Cladobotryum mycophilum</name>
    <dbReference type="NCBI Taxonomy" id="491253"/>
    <lineage>
        <taxon>Eukaryota</taxon>
        <taxon>Fungi</taxon>
        <taxon>Dikarya</taxon>
        <taxon>Ascomycota</taxon>
        <taxon>Pezizomycotina</taxon>
        <taxon>Sordariomycetes</taxon>
        <taxon>Hypocreomycetidae</taxon>
        <taxon>Hypocreales</taxon>
        <taxon>Hypocreaceae</taxon>
        <taxon>Cladobotryum</taxon>
    </lineage>
</organism>
<feature type="domain" description="D-isomer specific 2-hydroxyacid dehydrogenase NAD-binding" evidence="3">
    <location>
        <begin position="229"/>
        <end position="322"/>
    </location>
</feature>
<accession>A0ABR0SGV3</accession>
<comment type="caution">
    <text evidence="4">The sequence shown here is derived from an EMBL/GenBank/DDBJ whole genome shotgun (WGS) entry which is preliminary data.</text>
</comment>
<evidence type="ECO:0000313" key="5">
    <source>
        <dbReference type="Proteomes" id="UP001338125"/>
    </source>
</evidence>
<evidence type="ECO:0000313" key="4">
    <source>
        <dbReference type="EMBL" id="KAK5991051.1"/>
    </source>
</evidence>
<dbReference type="SUPFAM" id="SSF51735">
    <property type="entry name" value="NAD(P)-binding Rossmann-fold domains"/>
    <property type="match status" value="1"/>
</dbReference>
<dbReference type="EMBL" id="JAVFKD010000014">
    <property type="protein sequence ID" value="KAK5991051.1"/>
    <property type="molecule type" value="Genomic_DNA"/>
</dbReference>
<keyword evidence="2" id="KW-0520">NAD</keyword>
<evidence type="ECO:0000256" key="1">
    <source>
        <dbReference type="ARBA" id="ARBA00023002"/>
    </source>
</evidence>
<dbReference type="PANTHER" id="PTHR43333">
    <property type="entry name" value="2-HACID_DH_C DOMAIN-CONTAINING PROTEIN"/>
    <property type="match status" value="1"/>
</dbReference>
<dbReference type="CDD" id="cd12163">
    <property type="entry name" value="2-Hacid_dh_5"/>
    <property type="match status" value="1"/>
</dbReference>
<dbReference type="InterPro" id="IPR036291">
    <property type="entry name" value="NAD(P)-bd_dom_sf"/>
</dbReference>